<keyword evidence="10" id="KW-1133">Transmembrane helix</keyword>
<dbReference type="Pfam" id="PF02518">
    <property type="entry name" value="HATPase_c"/>
    <property type="match status" value="1"/>
</dbReference>
<evidence type="ECO:0000313" key="13">
    <source>
        <dbReference type="EMBL" id="SHM67088.1"/>
    </source>
</evidence>
<dbReference type="InterPro" id="IPR003661">
    <property type="entry name" value="HisK_dim/P_dom"/>
</dbReference>
<keyword evidence="4" id="KW-0808">Transferase</keyword>
<dbReference type="SMART" id="SM00388">
    <property type="entry name" value="HisKA"/>
    <property type="match status" value="1"/>
</dbReference>
<evidence type="ECO:0000259" key="12">
    <source>
        <dbReference type="PROSITE" id="PS50110"/>
    </source>
</evidence>
<dbReference type="GO" id="GO:0005524">
    <property type="term" value="F:ATP binding"/>
    <property type="evidence" value="ECO:0007669"/>
    <property type="project" value="UniProtKB-KW"/>
</dbReference>
<proteinExistence type="predicted"/>
<accession>A0A1M7KNN2</accession>
<evidence type="ECO:0000313" key="14">
    <source>
        <dbReference type="Proteomes" id="UP000184339"/>
    </source>
</evidence>
<evidence type="ECO:0000259" key="11">
    <source>
        <dbReference type="PROSITE" id="PS50109"/>
    </source>
</evidence>
<keyword evidence="14" id="KW-1185">Reference proteome</keyword>
<dbReference type="Pfam" id="PF00512">
    <property type="entry name" value="HisKA"/>
    <property type="match status" value="1"/>
</dbReference>
<dbReference type="CDD" id="cd12914">
    <property type="entry name" value="PDC1_DGC_like"/>
    <property type="match status" value="1"/>
</dbReference>
<evidence type="ECO:0000256" key="2">
    <source>
        <dbReference type="ARBA" id="ARBA00012438"/>
    </source>
</evidence>
<dbReference type="Gene3D" id="3.40.50.2300">
    <property type="match status" value="1"/>
</dbReference>
<evidence type="ECO:0000256" key="3">
    <source>
        <dbReference type="ARBA" id="ARBA00022553"/>
    </source>
</evidence>
<name>A0A1M7KNN2_9BURK</name>
<evidence type="ECO:0000256" key="6">
    <source>
        <dbReference type="ARBA" id="ARBA00022777"/>
    </source>
</evidence>
<dbReference type="AlphaFoldDB" id="A0A1M7KNN2"/>
<dbReference type="EMBL" id="FRCX01000002">
    <property type="protein sequence ID" value="SHM67088.1"/>
    <property type="molecule type" value="Genomic_DNA"/>
</dbReference>
<dbReference type="SMART" id="SM00387">
    <property type="entry name" value="HATPase_c"/>
    <property type="match status" value="1"/>
</dbReference>
<keyword evidence="3 9" id="KW-0597">Phosphoprotein</keyword>
<evidence type="ECO:0000256" key="1">
    <source>
        <dbReference type="ARBA" id="ARBA00000085"/>
    </source>
</evidence>
<feature type="modified residue" description="4-aspartylphosphate" evidence="9">
    <location>
        <position position="649"/>
    </location>
</feature>
<evidence type="ECO:0000256" key="7">
    <source>
        <dbReference type="ARBA" id="ARBA00022840"/>
    </source>
</evidence>
<dbReference type="InterPro" id="IPR003594">
    <property type="entry name" value="HATPase_dom"/>
</dbReference>
<dbReference type="InterPro" id="IPR005467">
    <property type="entry name" value="His_kinase_dom"/>
</dbReference>
<keyword evidence="5" id="KW-0547">Nucleotide-binding</keyword>
<dbReference type="Gene3D" id="3.30.450.20">
    <property type="entry name" value="PAS domain"/>
    <property type="match status" value="2"/>
</dbReference>
<dbReference type="OrthoDB" id="567977at2"/>
<dbReference type="RefSeq" id="WP_072781885.1">
    <property type="nucleotide sequence ID" value="NZ_FRCX01000002.1"/>
</dbReference>
<comment type="catalytic activity">
    <reaction evidence="1">
        <text>ATP + protein L-histidine = ADP + protein N-phospho-L-histidine.</text>
        <dbReference type="EC" id="2.7.13.3"/>
    </reaction>
</comment>
<dbReference type="GO" id="GO:0000155">
    <property type="term" value="F:phosphorelay sensor kinase activity"/>
    <property type="evidence" value="ECO:0007669"/>
    <property type="project" value="InterPro"/>
</dbReference>
<keyword evidence="6" id="KW-0418">Kinase</keyword>
<dbReference type="STRING" id="551987.SAMN05192549_102186"/>
<dbReference type="SUPFAM" id="SSF55874">
    <property type="entry name" value="ATPase domain of HSP90 chaperone/DNA topoisomerase II/histidine kinase"/>
    <property type="match status" value="1"/>
</dbReference>
<dbReference type="InterPro" id="IPR001789">
    <property type="entry name" value="Sig_transdc_resp-reg_receiver"/>
</dbReference>
<dbReference type="Gene3D" id="1.10.287.130">
    <property type="match status" value="1"/>
</dbReference>
<dbReference type="PROSITE" id="PS50109">
    <property type="entry name" value="HIS_KIN"/>
    <property type="match status" value="1"/>
</dbReference>
<feature type="domain" description="Histidine kinase" evidence="11">
    <location>
        <begin position="360"/>
        <end position="577"/>
    </location>
</feature>
<dbReference type="InterPro" id="IPR036890">
    <property type="entry name" value="HATPase_C_sf"/>
</dbReference>
<reference evidence="14" key="1">
    <citation type="submission" date="2016-11" db="EMBL/GenBank/DDBJ databases">
        <authorList>
            <person name="Varghese N."/>
            <person name="Submissions S."/>
        </authorList>
    </citation>
    <scope>NUCLEOTIDE SEQUENCE [LARGE SCALE GENOMIC DNA]</scope>
    <source>
        <strain evidence="14">Sac-22</strain>
    </source>
</reference>
<dbReference type="Pfam" id="PF00072">
    <property type="entry name" value="Response_reg"/>
    <property type="match status" value="1"/>
</dbReference>
<dbReference type="InterPro" id="IPR004358">
    <property type="entry name" value="Sig_transdc_His_kin-like_C"/>
</dbReference>
<dbReference type="CDD" id="cd00082">
    <property type="entry name" value="HisKA"/>
    <property type="match status" value="1"/>
</dbReference>
<dbReference type="InterPro" id="IPR011006">
    <property type="entry name" value="CheY-like_superfamily"/>
</dbReference>
<keyword evidence="7" id="KW-0067">ATP-binding</keyword>
<organism evidence="13 14">
    <name type="scientific">Duganella sacchari</name>
    <dbReference type="NCBI Taxonomy" id="551987"/>
    <lineage>
        <taxon>Bacteria</taxon>
        <taxon>Pseudomonadati</taxon>
        <taxon>Pseudomonadota</taxon>
        <taxon>Betaproteobacteria</taxon>
        <taxon>Burkholderiales</taxon>
        <taxon>Oxalobacteraceae</taxon>
        <taxon>Telluria group</taxon>
        <taxon>Duganella</taxon>
    </lineage>
</organism>
<dbReference type="FunFam" id="1.10.287.130:FF:000002">
    <property type="entry name" value="Two-component osmosensing histidine kinase"/>
    <property type="match status" value="1"/>
</dbReference>
<dbReference type="Gene3D" id="3.30.565.10">
    <property type="entry name" value="Histidine kinase-like ATPase, C-terminal domain"/>
    <property type="match status" value="1"/>
</dbReference>
<evidence type="ECO:0000256" key="9">
    <source>
        <dbReference type="PROSITE-ProRule" id="PRU00169"/>
    </source>
</evidence>
<dbReference type="CDD" id="cd12915">
    <property type="entry name" value="PDC2_DGC_like"/>
    <property type="match status" value="1"/>
</dbReference>
<dbReference type="Proteomes" id="UP000184339">
    <property type="component" value="Unassembled WGS sequence"/>
</dbReference>
<evidence type="ECO:0000256" key="4">
    <source>
        <dbReference type="ARBA" id="ARBA00022679"/>
    </source>
</evidence>
<keyword evidence="8" id="KW-0902">Two-component regulatory system</keyword>
<feature type="domain" description="Response regulatory" evidence="12">
    <location>
        <begin position="600"/>
        <end position="719"/>
    </location>
</feature>
<evidence type="ECO:0000256" key="10">
    <source>
        <dbReference type="SAM" id="Phobius"/>
    </source>
</evidence>
<dbReference type="PROSITE" id="PS50110">
    <property type="entry name" value="RESPONSE_REGULATORY"/>
    <property type="match status" value="1"/>
</dbReference>
<dbReference type="CDD" id="cd17546">
    <property type="entry name" value="REC_hyHK_CKI1_RcsC-like"/>
    <property type="match status" value="1"/>
</dbReference>
<dbReference type="PANTHER" id="PTHR45339">
    <property type="entry name" value="HYBRID SIGNAL TRANSDUCTION HISTIDINE KINASE J"/>
    <property type="match status" value="1"/>
</dbReference>
<dbReference type="InterPro" id="IPR036097">
    <property type="entry name" value="HisK_dim/P_sf"/>
</dbReference>
<evidence type="ECO:0000256" key="8">
    <source>
        <dbReference type="ARBA" id="ARBA00023012"/>
    </source>
</evidence>
<keyword evidence="10" id="KW-0472">Membrane</keyword>
<protein>
    <recommendedName>
        <fullName evidence="2">histidine kinase</fullName>
        <ecNumber evidence="2">2.7.13.3</ecNumber>
    </recommendedName>
</protein>
<feature type="transmembrane region" description="Helical" evidence="10">
    <location>
        <begin position="27"/>
        <end position="50"/>
    </location>
</feature>
<feature type="transmembrane region" description="Helical" evidence="10">
    <location>
        <begin position="307"/>
        <end position="327"/>
    </location>
</feature>
<gene>
    <name evidence="13" type="ORF">SAMN05192549_102186</name>
</gene>
<keyword evidence="10" id="KW-0812">Transmembrane</keyword>
<dbReference type="PANTHER" id="PTHR45339:SF5">
    <property type="entry name" value="HISTIDINE KINASE"/>
    <property type="match status" value="1"/>
</dbReference>
<dbReference type="EC" id="2.7.13.3" evidence="2"/>
<sequence length="733" mass="78595">MTALPPEAPATGAAVASQRLRPSARQLAALICAALLTLLALTMASSAWLLREHEIADWRLDLDNLSQVLAENVAQTLSSGHLLLDSLAGLAHSNADDIASVAVYRSLRDQAAMLPHVAVAHIVDASGKIRASTRGYPATPASVAAQDYFRYHRRHALGQPFLSAPERDPGDGRWLFYVSQRLDDNHGQFAGVVVVGLACDSLSESFRTASLNGQAAIALYRQDLTLLARWPQLPAATGKLHRDSAAHQLLASGKQHDVVRTPDLHTGGDEPAGSLSAVRLLRDYPVLLSASVSEGTLLAGWRTSMHLIGAVALASAAVTLAAFWLVARLLRRRERDADHALALKARADAASAAKSRFLAVMSHEIRTPMNAILGMSELLLDTELSPTQRNYAGNVHQGTLALLHIINDVLDFSRIESGQMTLDLQPYDAALLVEQAVALHRPGAARKGLRMTCRSSAPPGLVEGDAGRVRQVLGNLLDNAIKFTDRGDIEVTFSARPDGEQWLLRYAVRDTGAGLPAAMQARWFATTSQAQAGTTDDGADLGLAICQRLVSLMGGAMDCVSAPGVGTTIGIELPSRYVSTSAAAVPAPAPAPALPATGKRVLLVEDTEMNRLLASILLKKLDWEVDEAHDGAQALAALEQQRYDIVLMDCMMPVMDGYEATRRFRLWEQAQARTRTPVVALTASAVEGDRERCLAAGADDYLTKPFTAAAFAGVLARWVPDNDDAKQQQQQSQ</sequence>
<evidence type="ECO:0000256" key="5">
    <source>
        <dbReference type="ARBA" id="ARBA00022741"/>
    </source>
</evidence>
<dbReference type="SMART" id="SM00448">
    <property type="entry name" value="REC"/>
    <property type="match status" value="1"/>
</dbReference>
<dbReference type="SUPFAM" id="SSF52172">
    <property type="entry name" value="CheY-like"/>
    <property type="match status" value="1"/>
</dbReference>
<dbReference type="SUPFAM" id="SSF47384">
    <property type="entry name" value="Homodimeric domain of signal transducing histidine kinase"/>
    <property type="match status" value="1"/>
</dbReference>
<dbReference type="PRINTS" id="PR00344">
    <property type="entry name" value="BCTRLSENSOR"/>
</dbReference>